<feature type="transmembrane region" description="Helical" evidence="2">
    <location>
        <begin position="1115"/>
        <end position="1133"/>
    </location>
</feature>
<dbReference type="SUPFAM" id="SSF82866">
    <property type="entry name" value="Multidrug efflux transporter AcrB transmembrane domain"/>
    <property type="match status" value="2"/>
</dbReference>
<feature type="transmembrane region" description="Helical" evidence="2">
    <location>
        <begin position="1218"/>
        <end position="1237"/>
    </location>
</feature>
<dbReference type="Pfam" id="PF00873">
    <property type="entry name" value="ACR_tran"/>
    <property type="match status" value="4"/>
</dbReference>
<feature type="transmembrane region" description="Helical" evidence="2">
    <location>
        <begin position="404"/>
        <end position="420"/>
    </location>
</feature>
<feature type="transmembrane region" description="Helical" evidence="2">
    <location>
        <begin position="503"/>
        <end position="524"/>
    </location>
</feature>
<name>A0A6M5Z3W7_9BACT</name>
<dbReference type="InterPro" id="IPR027463">
    <property type="entry name" value="AcrB_DN_DC_subdom"/>
</dbReference>
<dbReference type="KEGG" id="ftj:FTUN_7788"/>
<dbReference type="AlphaFoldDB" id="A0A6M5Z3W7"/>
<feature type="transmembrane region" description="Helical" evidence="2">
    <location>
        <begin position="12"/>
        <end position="32"/>
    </location>
</feature>
<feature type="transmembrane region" description="Helical" evidence="2">
    <location>
        <begin position="590"/>
        <end position="607"/>
    </location>
</feature>
<keyword evidence="2" id="KW-1133">Transmembrane helix</keyword>
<dbReference type="Gene3D" id="1.20.1640.10">
    <property type="entry name" value="Multidrug efflux transporter AcrB transmembrane domain"/>
    <property type="match status" value="3"/>
</dbReference>
<keyword evidence="2 3" id="KW-0812">Transmembrane</keyword>
<dbReference type="InterPro" id="IPR001036">
    <property type="entry name" value="Acrflvin-R"/>
</dbReference>
<dbReference type="GO" id="GO:0005886">
    <property type="term" value="C:plasma membrane"/>
    <property type="evidence" value="ECO:0007669"/>
    <property type="project" value="TreeGrafter"/>
</dbReference>
<evidence type="ECO:0000256" key="1">
    <source>
        <dbReference type="SAM" id="MobiDB-lite"/>
    </source>
</evidence>
<protein>
    <submittedName>
        <fullName evidence="3">CzcABC family efflux RND transporter, transmembrane protein</fullName>
    </submittedName>
</protein>
<sequence>MVHKLIAWALDNPLIVIGLTLVLIVVGTYSYIHINVEAYPDPSPPIIEIVAQYPGASAEEVERQVTIPLEITLAGMPNQKVLRSKSLFGLSHLRTQFEYSQDYDKAKQDVINRLQFTQPLPPGVTPQLSPQSPTGEIFRYTLRSARDPSGRDYYNLNDLKSIQDWTLEREFRRVPRIIDVTSRGGSVKRYEIQLDYDRMRQKGITLSQVQTALSSANANAGGDYVRQGPVAMNARSVGLIGGGQDPLTLVLGLADPAEAVRLLRAEEGRRLREVRQIVLTSNNNVPILLEDVVEGGRLLPGQDPTRAPGVVVGHQTRLGRSCLTVPGGAPDGRRTLARDEDDKVECVVLMRRNEATLPALKDVRERVKELNDPATGRLPPGVEIETYYDRSELIGVTTETVQENLILGMALVAIILLMFLSNVKSAVIVAINIPLALLFAFSVLYMRGKSANLLSIGAVDFGIIVDSSVIMVENIYRRLSTGTDAHLPVNERILRACIEVEKALFFSTTIIVVAFVPLFTMQGAEGQIFGPMADTYAFALGGALLLALTVSPVLCFLFLKHLKPVPDNFLVKYLRDGYLRNLRVCLRNRWITVALFFGAMAFTYIHAVPQLGREFMPELEEGNLWIRSVFPLNAALETVTEDCRKSRSIIARYPEVATVVTEIGRPDDGTDPSGFYNAEFFVPLRAHREWPKVMEDTSWRRWVNIDKSLRVDEVRLIGTPADGARVPADHKNLLVVANENDKLQFRQFDDEGKLVVDTGEKWLPNRAGLIADVRKQLQGLRPPHELTAAEKDRVVAAVLPVVRHLRPRTKPEIVKQLNEELESRLPGADWNFSQNIRDNVMEAMSGVKGNNSIKIFGPDIQKLEDLAVQVRDRLRSVPGIAEVGVFNIKGQTNLEFRIDLEKCKKWGVSAADVNNVITSALGGQAFSAMIEGERKFDISTRLPPWRRGSESSILDIPIDVTNNQVIQGTGPGPSPSPTGSGVASPSRTGTLVATENTNTASRIRLRDVVSPVGPTGAPDPNGSFERAGASTIYREQGQRMIAIKFSVRDRDLAGAVDEAKDKTRDLVVSPYRAVWSGEFEQMQEAEARLIIIIPASLVLIFLLLYFAFRSVLDACLVLVNVLALSLGGIWALLLTETNFSVSAAVGFVSIFGVAIMDGLLLVSYFNQNRAHGMPVWEAILDGAAVRVRPVMMTGLTAILGLLPAALATRIGSETQKPLAIVVIGGMVTTLFLTRYLMPVLYSFYGHREPPAGASSMAH</sequence>
<dbReference type="PANTHER" id="PTHR32063:SF12">
    <property type="entry name" value="CATION EFFLUX SYSTEM PROTEIN"/>
    <property type="match status" value="1"/>
</dbReference>
<dbReference type="Gene3D" id="3.30.2090.10">
    <property type="entry name" value="Multidrug efflux transporter AcrB TolC docking domain, DN and DC subdomains"/>
    <property type="match status" value="2"/>
</dbReference>
<dbReference type="Gene3D" id="3.30.70.1430">
    <property type="entry name" value="Multidrug efflux transporter AcrB pore domain"/>
    <property type="match status" value="3"/>
</dbReference>
<feature type="transmembrane region" description="Helical" evidence="2">
    <location>
        <begin position="1187"/>
        <end position="1206"/>
    </location>
</feature>
<feature type="compositionally biased region" description="Low complexity" evidence="1">
    <location>
        <begin position="977"/>
        <end position="986"/>
    </location>
</feature>
<keyword evidence="4" id="KW-1185">Reference proteome</keyword>
<dbReference type="GO" id="GO:0042910">
    <property type="term" value="F:xenobiotic transmembrane transporter activity"/>
    <property type="evidence" value="ECO:0007669"/>
    <property type="project" value="TreeGrafter"/>
</dbReference>
<dbReference type="Gene3D" id="3.30.70.1320">
    <property type="entry name" value="Multidrug efflux transporter AcrB pore domain like"/>
    <property type="match status" value="1"/>
</dbReference>
<dbReference type="RefSeq" id="WP_227254599.1">
    <property type="nucleotide sequence ID" value="NZ_CP053452.2"/>
</dbReference>
<dbReference type="Proteomes" id="UP000503447">
    <property type="component" value="Chromosome"/>
</dbReference>
<dbReference type="SUPFAM" id="SSF82693">
    <property type="entry name" value="Multidrug efflux transporter AcrB pore domain, PN1, PN2, PC1 and PC2 subdomains"/>
    <property type="match status" value="2"/>
</dbReference>
<proteinExistence type="predicted"/>
<evidence type="ECO:0000313" key="4">
    <source>
        <dbReference type="Proteomes" id="UP000503447"/>
    </source>
</evidence>
<feature type="transmembrane region" description="Helical" evidence="2">
    <location>
        <begin position="1139"/>
        <end position="1166"/>
    </location>
</feature>
<feature type="transmembrane region" description="Helical" evidence="2">
    <location>
        <begin position="536"/>
        <end position="559"/>
    </location>
</feature>
<evidence type="ECO:0000313" key="3">
    <source>
        <dbReference type="EMBL" id="QJX00164.1"/>
    </source>
</evidence>
<reference evidence="4" key="1">
    <citation type="submission" date="2020-05" db="EMBL/GenBank/DDBJ databases">
        <title>Frigoriglobus tundricola gen. nov., sp. nov., a psychrotolerant cellulolytic planctomycete of the family Gemmataceae with two divergent copies of 16S rRNA gene.</title>
        <authorList>
            <person name="Kulichevskaya I.S."/>
            <person name="Ivanova A.A."/>
            <person name="Naumoff D.G."/>
            <person name="Beletsky A.V."/>
            <person name="Rijpstra W.I.C."/>
            <person name="Sinninghe Damste J.S."/>
            <person name="Mardanov A.V."/>
            <person name="Ravin N.V."/>
            <person name="Dedysh S.N."/>
        </authorList>
    </citation>
    <scope>NUCLEOTIDE SEQUENCE [LARGE SCALE GENOMIC DNA]</scope>
    <source>
        <strain evidence="4">PL17</strain>
    </source>
</reference>
<dbReference type="PANTHER" id="PTHR32063">
    <property type="match status" value="1"/>
</dbReference>
<dbReference type="Gene3D" id="3.30.70.1440">
    <property type="entry name" value="Multidrug efflux transporter AcrB pore domain"/>
    <property type="match status" value="2"/>
</dbReference>
<dbReference type="PRINTS" id="PR00702">
    <property type="entry name" value="ACRIFLAVINRP"/>
</dbReference>
<dbReference type="EMBL" id="CP053452">
    <property type="protein sequence ID" value="QJX00164.1"/>
    <property type="molecule type" value="Genomic_DNA"/>
</dbReference>
<organism evidence="3 4">
    <name type="scientific">Frigoriglobus tundricola</name>
    <dbReference type="NCBI Taxonomy" id="2774151"/>
    <lineage>
        <taxon>Bacteria</taxon>
        <taxon>Pseudomonadati</taxon>
        <taxon>Planctomycetota</taxon>
        <taxon>Planctomycetia</taxon>
        <taxon>Gemmatales</taxon>
        <taxon>Gemmataceae</taxon>
        <taxon>Frigoriglobus</taxon>
    </lineage>
</organism>
<feature type="transmembrane region" description="Helical" evidence="2">
    <location>
        <begin position="1089"/>
        <end position="1108"/>
    </location>
</feature>
<keyword evidence="2" id="KW-0472">Membrane</keyword>
<accession>A0A6M5Z3W7</accession>
<feature type="region of interest" description="Disordered" evidence="1">
    <location>
        <begin position="963"/>
        <end position="988"/>
    </location>
</feature>
<feature type="transmembrane region" description="Helical" evidence="2">
    <location>
        <begin position="427"/>
        <end position="446"/>
    </location>
</feature>
<evidence type="ECO:0000256" key="2">
    <source>
        <dbReference type="SAM" id="Phobius"/>
    </source>
</evidence>
<gene>
    <name evidence="3" type="ORF">FTUN_7788</name>
</gene>
<dbReference type="SUPFAM" id="SSF82714">
    <property type="entry name" value="Multidrug efflux transporter AcrB TolC docking domain, DN and DC subdomains"/>
    <property type="match status" value="2"/>
</dbReference>